<evidence type="ECO:0000256" key="1">
    <source>
        <dbReference type="SAM" id="MobiDB-lite"/>
    </source>
</evidence>
<dbReference type="Proteomes" id="UP000006813">
    <property type="component" value="Unassembled WGS sequence"/>
</dbReference>
<feature type="region of interest" description="Disordered" evidence="1">
    <location>
        <begin position="86"/>
        <end position="115"/>
    </location>
</feature>
<feature type="region of interest" description="Disordered" evidence="1">
    <location>
        <begin position="1"/>
        <end position="29"/>
    </location>
</feature>
<proteinExistence type="predicted"/>
<gene>
    <name evidence="2" type="ORF">GW7_02132</name>
</gene>
<organism evidence="2 3">
    <name type="scientific">Heterocephalus glaber</name>
    <name type="common">Naked mole rat</name>
    <dbReference type="NCBI Taxonomy" id="10181"/>
    <lineage>
        <taxon>Eukaryota</taxon>
        <taxon>Metazoa</taxon>
        <taxon>Chordata</taxon>
        <taxon>Craniata</taxon>
        <taxon>Vertebrata</taxon>
        <taxon>Euteleostomi</taxon>
        <taxon>Mammalia</taxon>
        <taxon>Eutheria</taxon>
        <taxon>Euarchontoglires</taxon>
        <taxon>Glires</taxon>
        <taxon>Rodentia</taxon>
        <taxon>Hystricomorpha</taxon>
        <taxon>Bathyergidae</taxon>
        <taxon>Heterocephalus</taxon>
    </lineage>
</organism>
<feature type="region of interest" description="Disordered" evidence="1">
    <location>
        <begin position="134"/>
        <end position="156"/>
    </location>
</feature>
<sequence>MTENRKETVVMEEQAQHKRGPDGPGDLLSAFRPMLEQRGLIPFVPRTGLLPRNFHSQSSRDKAEPCPQPSHVRLFTWRNAIFSSHSSTGGLPGLRRRGPATTSPRLLPKSNKEPREHGFQSLFSMTKQYEQAADTTPRQTKSWRKWVHTTHSAGSRKRKIPLLQQGQGEPLMLPPPLKMSYKVTAAHIGQEKEATLQHMNRILMGESQDTKVSNTTQPSCSPHLPASGTAPPPTVPTVPCKKAEKRTSIMEQDSLVPLALLASAAVTTSLHPGSGRKSTSAPWPSSSEALPGSSSHSMATASGSSLTAVPSLAACKDDLRSATPVMPGPSAGEA</sequence>
<reference evidence="2 3" key="1">
    <citation type="journal article" date="2011" name="Nature">
        <title>Genome sequencing reveals insights into physiology and longevity of the naked mole rat.</title>
        <authorList>
            <person name="Kim E.B."/>
            <person name="Fang X."/>
            <person name="Fushan A.A."/>
            <person name="Huang Z."/>
            <person name="Lobanov A.V."/>
            <person name="Han L."/>
            <person name="Marino S.M."/>
            <person name="Sun X."/>
            <person name="Turanov A.A."/>
            <person name="Yang P."/>
            <person name="Yim S.H."/>
            <person name="Zhao X."/>
            <person name="Kasaikina M.V."/>
            <person name="Stoletzki N."/>
            <person name="Peng C."/>
            <person name="Polak P."/>
            <person name="Xiong Z."/>
            <person name="Kiezun A."/>
            <person name="Zhu Y."/>
            <person name="Chen Y."/>
            <person name="Kryukov G.V."/>
            <person name="Zhang Q."/>
            <person name="Peshkin L."/>
            <person name="Yang L."/>
            <person name="Bronson R.T."/>
            <person name="Buffenstein R."/>
            <person name="Wang B."/>
            <person name="Han C."/>
            <person name="Li Q."/>
            <person name="Chen L."/>
            <person name="Zhao W."/>
            <person name="Sunyaev S.R."/>
            <person name="Park T.J."/>
            <person name="Zhang G."/>
            <person name="Wang J."/>
            <person name="Gladyshev V.N."/>
        </authorList>
    </citation>
    <scope>NUCLEOTIDE SEQUENCE [LARGE SCALE GENOMIC DNA]</scope>
</reference>
<evidence type="ECO:0000313" key="3">
    <source>
        <dbReference type="Proteomes" id="UP000006813"/>
    </source>
</evidence>
<dbReference type="AlphaFoldDB" id="G5AWY3"/>
<name>G5AWY3_HETGA</name>
<feature type="compositionally biased region" description="Basic residues" evidence="1">
    <location>
        <begin position="141"/>
        <end position="156"/>
    </location>
</feature>
<feature type="compositionally biased region" description="Polar residues" evidence="1">
    <location>
        <begin position="210"/>
        <end position="220"/>
    </location>
</feature>
<feature type="compositionally biased region" description="Basic and acidic residues" evidence="1">
    <location>
        <begin position="1"/>
        <end position="21"/>
    </location>
</feature>
<feature type="non-terminal residue" evidence="2">
    <location>
        <position position="1"/>
    </location>
</feature>
<dbReference type="InParanoid" id="G5AWY3"/>
<accession>G5AWY3</accession>
<evidence type="ECO:0000313" key="2">
    <source>
        <dbReference type="EMBL" id="EHB01544.1"/>
    </source>
</evidence>
<dbReference type="InterPro" id="IPR043220">
    <property type="entry name" value="POM121-like_prot_1"/>
</dbReference>
<feature type="region of interest" description="Disordered" evidence="1">
    <location>
        <begin position="269"/>
        <end position="306"/>
    </location>
</feature>
<dbReference type="Pfam" id="PF15229">
    <property type="entry name" value="POM121"/>
    <property type="match status" value="1"/>
</dbReference>
<dbReference type="PANTHER" id="PTHR15566:SF4">
    <property type="entry name" value="POM121-LIKE PROTEIN 1-RELATED"/>
    <property type="match status" value="1"/>
</dbReference>
<dbReference type="PANTHER" id="PTHR15566">
    <property type="entry name" value="POM121-LIKE"/>
    <property type="match status" value="1"/>
</dbReference>
<feature type="compositionally biased region" description="Low complexity" evidence="1">
    <location>
        <begin position="285"/>
        <end position="305"/>
    </location>
</feature>
<feature type="region of interest" description="Disordered" evidence="1">
    <location>
        <begin position="209"/>
        <end position="246"/>
    </location>
</feature>
<protein>
    <submittedName>
        <fullName evidence="2">POM121-like protein 1</fullName>
    </submittedName>
</protein>
<dbReference type="EMBL" id="JH167282">
    <property type="protein sequence ID" value="EHB01544.1"/>
    <property type="molecule type" value="Genomic_DNA"/>
</dbReference>
<dbReference type="STRING" id="10181.G5AWY3"/>